<dbReference type="Proteomes" id="UP000238365">
    <property type="component" value="Chromosome"/>
</dbReference>
<keyword evidence="3" id="KW-0238">DNA-binding</keyword>
<dbReference type="PANTHER" id="PTHR30363:SF4">
    <property type="entry name" value="GLYCEROL-3-PHOSPHATE REGULON REPRESSOR"/>
    <property type="match status" value="1"/>
</dbReference>
<dbReference type="EMBL" id="CP026377">
    <property type="protein sequence ID" value="AUX94486.1"/>
    <property type="molecule type" value="Genomic_DNA"/>
</dbReference>
<dbReference type="InterPro" id="IPR036390">
    <property type="entry name" value="WH_DNA-bd_sf"/>
</dbReference>
<accession>A0A1X1DPY7</accession>
<evidence type="ECO:0000256" key="4">
    <source>
        <dbReference type="ARBA" id="ARBA00023163"/>
    </source>
</evidence>
<dbReference type="InterPro" id="IPR037171">
    <property type="entry name" value="NagB/RpiA_transferase-like"/>
</dbReference>
<keyword evidence="4" id="KW-0804">Transcription</keyword>
<dbReference type="PROSITE" id="PS51000">
    <property type="entry name" value="HTH_DEOR_2"/>
    <property type="match status" value="1"/>
</dbReference>
<evidence type="ECO:0000256" key="3">
    <source>
        <dbReference type="ARBA" id="ARBA00023125"/>
    </source>
</evidence>
<dbReference type="Pfam" id="PF08220">
    <property type="entry name" value="HTH_DeoR"/>
    <property type="match status" value="1"/>
</dbReference>
<dbReference type="Gene3D" id="1.10.10.10">
    <property type="entry name" value="Winged helix-like DNA-binding domain superfamily/Winged helix DNA-binding domain"/>
    <property type="match status" value="1"/>
</dbReference>
<evidence type="ECO:0000313" key="6">
    <source>
        <dbReference type="EMBL" id="AUX94486.1"/>
    </source>
</evidence>
<dbReference type="PROSITE" id="PS00894">
    <property type="entry name" value="HTH_DEOR_1"/>
    <property type="match status" value="1"/>
</dbReference>
<keyword evidence="1" id="KW-0678">Repressor</keyword>
<feature type="domain" description="HTH deoR-type" evidence="5">
    <location>
        <begin position="3"/>
        <end position="58"/>
    </location>
</feature>
<evidence type="ECO:0000259" key="5">
    <source>
        <dbReference type="PROSITE" id="PS51000"/>
    </source>
</evidence>
<dbReference type="SUPFAM" id="SSF46785">
    <property type="entry name" value="Winged helix' DNA-binding domain"/>
    <property type="match status" value="1"/>
</dbReference>
<protein>
    <submittedName>
        <fullName evidence="6">DeoR family transcriptional regulator</fullName>
    </submittedName>
</protein>
<dbReference type="SUPFAM" id="SSF100950">
    <property type="entry name" value="NagB/RpiA/CoA transferase-like"/>
    <property type="match status" value="1"/>
</dbReference>
<keyword evidence="2" id="KW-0805">Transcription regulation</keyword>
<dbReference type="InterPro" id="IPR036388">
    <property type="entry name" value="WH-like_DNA-bd_sf"/>
</dbReference>
<evidence type="ECO:0000256" key="2">
    <source>
        <dbReference type="ARBA" id="ARBA00023015"/>
    </source>
</evidence>
<dbReference type="PRINTS" id="PR00037">
    <property type="entry name" value="HTHLACR"/>
</dbReference>
<sequence length="251" mass="26789">MLTSQRKQLILQKLAAEGQVLSKMLSEEFNVSEDTIRRDLRELSAEGRLQRVHGGALPASAATVTFSERKNLRLDAKRAIAKRAAALIEPGQVVMIDGGTTTAELITFLPHSLQLTVVTHSPSIALGLADHPLIEVIMIGGRLFRHSLVAVGAAAIENVSRVRADIFFMGVTGIHAEAGLSTGDYEESCIKRAFAGRAAETVVMASPEKINAASAWVIGDLGLINTMVVEGDTEAHLLTPFSTKGITVIKA</sequence>
<dbReference type="Pfam" id="PF00455">
    <property type="entry name" value="DeoRC"/>
    <property type="match status" value="1"/>
</dbReference>
<dbReference type="AlphaFoldDB" id="A0A1X1DPY7"/>
<dbReference type="KEGG" id="pgz:C2E15_16360"/>
<dbReference type="InterPro" id="IPR014036">
    <property type="entry name" value="DeoR-like_C"/>
</dbReference>
<reference evidence="6 7" key="1">
    <citation type="submission" date="2018-01" db="EMBL/GenBank/DDBJ databases">
        <title>Complete and assembled Genome of Pantoea gaviniae DSM22758T.</title>
        <authorList>
            <person name="Stevens M.J.A."/>
            <person name="Zurfluh K."/>
            <person name="Stephan R."/>
        </authorList>
    </citation>
    <scope>NUCLEOTIDE SEQUENCE [LARGE SCALE GENOMIC DNA]</scope>
    <source>
        <strain evidence="6 7">DSM 22758</strain>
    </source>
</reference>
<dbReference type="GO" id="GO:0003700">
    <property type="term" value="F:DNA-binding transcription factor activity"/>
    <property type="evidence" value="ECO:0007669"/>
    <property type="project" value="InterPro"/>
</dbReference>
<organism evidence="6 7">
    <name type="scientific">Mixta gaviniae</name>
    <dbReference type="NCBI Taxonomy" id="665914"/>
    <lineage>
        <taxon>Bacteria</taxon>
        <taxon>Pseudomonadati</taxon>
        <taxon>Pseudomonadota</taxon>
        <taxon>Gammaproteobacteria</taxon>
        <taxon>Enterobacterales</taxon>
        <taxon>Erwiniaceae</taxon>
        <taxon>Mixta</taxon>
    </lineage>
</organism>
<name>A0A1X1DPY7_9GAMM</name>
<dbReference type="SMART" id="SM01134">
    <property type="entry name" value="DeoRC"/>
    <property type="match status" value="1"/>
</dbReference>
<evidence type="ECO:0000313" key="7">
    <source>
        <dbReference type="Proteomes" id="UP000238365"/>
    </source>
</evidence>
<dbReference type="Gene3D" id="3.40.50.1360">
    <property type="match status" value="1"/>
</dbReference>
<evidence type="ECO:0000256" key="1">
    <source>
        <dbReference type="ARBA" id="ARBA00022491"/>
    </source>
</evidence>
<dbReference type="SMART" id="SM00420">
    <property type="entry name" value="HTH_DEOR"/>
    <property type="match status" value="1"/>
</dbReference>
<proteinExistence type="predicted"/>
<dbReference type="InterPro" id="IPR018356">
    <property type="entry name" value="Tscrpt_reg_HTH_DeoR_CS"/>
</dbReference>
<gene>
    <name evidence="6" type="ORF">C2E15_16360</name>
</gene>
<dbReference type="PANTHER" id="PTHR30363">
    <property type="entry name" value="HTH-TYPE TRANSCRIPTIONAL REGULATOR SRLR-RELATED"/>
    <property type="match status" value="1"/>
</dbReference>
<dbReference type="GO" id="GO:0003677">
    <property type="term" value="F:DNA binding"/>
    <property type="evidence" value="ECO:0007669"/>
    <property type="project" value="UniProtKB-KW"/>
</dbReference>
<dbReference type="OrthoDB" id="6846621at2"/>
<dbReference type="RefSeq" id="WP_104958308.1">
    <property type="nucleotide sequence ID" value="NZ_CP026377.1"/>
</dbReference>
<dbReference type="InterPro" id="IPR050313">
    <property type="entry name" value="Carb_Metab_HTH_regulators"/>
</dbReference>
<keyword evidence="7" id="KW-1185">Reference proteome</keyword>
<dbReference type="InterPro" id="IPR001034">
    <property type="entry name" value="DeoR_HTH"/>
</dbReference>